<feature type="transmembrane region" description="Helical" evidence="10">
    <location>
        <begin position="267"/>
        <end position="287"/>
    </location>
</feature>
<keyword evidence="12" id="KW-1185">Reference proteome</keyword>
<dbReference type="PANTHER" id="PTHR22601">
    <property type="entry name" value="ISP4 LIKE PROTEIN"/>
    <property type="match status" value="1"/>
</dbReference>
<keyword evidence="8 10" id="KW-0472">Membrane</keyword>
<evidence type="ECO:0000256" key="6">
    <source>
        <dbReference type="ARBA" id="ARBA00022927"/>
    </source>
</evidence>
<comment type="subcellular location">
    <subcellularLocation>
        <location evidence="1">Membrane</location>
        <topology evidence="1">Multi-pass membrane protein</topology>
    </subcellularLocation>
</comment>
<organism evidence="11 12">
    <name type="scientific">Kluyveromyces marxianus</name>
    <name type="common">Yeast</name>
    <name type="synonym">Candida kefyr</name>
    <dbReference type="NCBI Taxonomy" id="4911"/>
    <lineage>
        <taxon>Eukaryota</taxon>
        <taxon>Fungi</taxon>
        <taxon>Dikarya</taxon>
        <taxon>Ascomycota</taxon>
        <taxon>Saccharomycotina</taxon>
        <taxon>Saccharomycetes</taxon>
        <taxon>Saccharomycetales</taxon>
        <taxon>Saccharomycetaceae</taxon>
        <taxon>Kluyveromyces</taxon>
    </lineage>
</organism>
<feature type="transmembrane region" description="Helical" evidence="10">
    <location>
        <begin position="800"/>
        <end position="822"/>
    </location>
</feature>
<evidence type="ECO:0000313" key="11">
    <source>
        <dbReference type="EMBL" id="QGN16818.1"/>
    </source>
</evidence>
<evidence type="ECO:0000256" key="2">
    <source>
        <dbReference type="ARBA" id="ARBA00008807"/>
    </source>
</evidence>
<gene>
    <name evidence="11" type="primary">OPT2</name>
    <name evidence="11" type="ORF">FIM1_3542</name>
</gene>
<evidence type="ECO:0000313" key="12">
    <source>
        <dbReference type="Proteomes" id="UP000422736"/>
    </source>
</evidence>
<evidence type="ECO:0000256" key="9">
    <source>
        <dbReference type="SAM" id="MobiDB-lite"/>
    </source>
</evidence>
<evidence type="ECO:0000256" key="10">
    <source>
        <dbReference type="SAM" id="Phobius"/>
    </source>
</evidence>
<feature type="transmembrane region" description="Helical" evidence="10">
    <location>
        <begin position="725"/>
        <end position="747"/>
    </location>
</feature>
<feature type="compositionally biased region" description="Basic and acidic residues" evidence="9">
    <location>
        <begin position="1"/>
        <end position="22"/>
    </location>
</feature>
<reference evidence="11 12" key="1">
    <citation type="submission" date="2016-03" db="EMBL/GenBank/DDBJ databases">
        <title>How can Kluyveromyces marxianus grow so fast - potential evolutionary course in Saccharomyces Complex revealed by comparative genomics.</title>
        <authorList>
            <person name="Mo W."/>
            <person name="Lu W."/>
            <person name="Yang X."/>
            <person name="Qi J."/>
            <person name="Lv H."/>
        </authorList>
    </citation>
    <scope>NUCLEOTIDE SEQUENCE [LARGE SCALE GENOMIC DNA]</scope>
    <source>
        <strain evidence="11 12">FIM1</strain>
    </source>
</reference>
<evidence type="ECO:0000256" key="3">
    <source>
        <dbReference type="ARBA" id="ARBA00022448"/>
    </source>
</evidence>
<feature type="transmembrane region" description="Helical" evidence="10">
    <location>
        <begin position="479"/>
        <end position="498"/>
    </location>
</feature>
<evidence type="ECO:0000256" key="4">
    <source>
        <dbReference type="ARBA" id="ARBA00022692"/>
    </source>
</evidence>
<evidence type="ECO:0000256" key="5">
    <source>
        <dbReference type="ARBA" id="ARBA00022856"/>
    </source>
</evidence>
<feature type="transmembrane region" description="Helical" evidence="10">
    <location>
        <begin position="574"/>
        <end position="595"/>
    </location>
</feature>
<dbReference type="Pfam" id="PF03169">
    <property type="entry name" value="OPT"/>
    <property type="match status" value="1"/>
</dbReference>
<keyword evidence="7 10" id="KW-1133">Transmembrane helix</keyword>
<dbReference type="NCBIfam" id="TIGR00727">
    <property type="entry name" value="ISP4_OPT"/>
    <property type="match status" value="1"/>
</dbReference>
<comment type="similarity">
    <text evidence="2">Belongs to the oligopeptide OPT transporter family.</text>
</comment>
<feature type="transmembrane region" description="Helical" evidence="10">
    <location>
        <begin position="332"/>
        <end position="351"/>
    </location>
</feature>
<feature type="region of interest" description="Disordered" evidence="9">
    <location>
        <begin position="1"/>
        <end position="33"/>
    </location>
</feature>
<keyword evidence="5" id="KW-0571">Peptide transport</keyword>
<evidence type="ECO:0000256" key="8">
    <source>
        <dbReference type="ARBA" id="ARBA00023136"/>
    </source>
</evidence>
<keyword evidence="4 10" id="KW-0812">Transmembrane</keyword>
<evidence type="ECO:0000256" key="7">
    <source>
        <dbReference type="ARBA" id="ARBA00022989"/>
    </source>
</evidence>
<keyword evidence="6" id="KW-0653">Protein transport</keyword>
<reference evidence="11 12" key="2">
    <citation type="submission" date="2019-11" db="EMBL/GenBank/DDBJ databases">
        <authorList>
            <person name="Lu H."/>
        </authorList>
    </citation>
    <scope>NUCLEOTIDE SEQUENCE [LARGE SCALE GENOMIC DNA]</scope>
    <source>
        <strain evidence="11 12">FIM1</strain>
    </source>
</reference>
<accession>A0ABX6EWY4</accession>
<sequence length="869" mass="100047">MQSDEVSNKKDYQYSVQEKESSTENGNLEEFDGDTPSFRRAIIEACGHNPDDFESDELPEDLQYMINVITSLPIDDALKILERAVEEHHDDANFSSDLLKKIELLLDRDQYLRTGHNEFEWFEQCKIDAGLIHYHSPYPEVRTVTSPIDDESIPVETFRAYFFGFFWTILGAGVNEFFSHRKPLISLTAPVMQILLYPCGKFFERVLPNRVFKLGKVSVNFNPGPWSYKEQMFATIIFNVSTNYTYVAHNIYVQKLKVFYGNDWLDFGYEVLLMLCSQLLGFGYAGILRKFVIYNEKCLWPTLFPTMALNGALLRPDNKENTNGWRMTRYKFFMVFFLTMFLYNWIPTYLFQGLSSFSWMTWISPKNFDLAMVTGSTSGLGLNPIPTFDWNIIDYNYSLSIPFFSQLNQYIGTFIGFFVVLGLYYSNYKWTGYLPMNSNDIFTNTGDSYAVQEILDSNSKLVESKYQAYSPPFYTAGNLLVYGGIFAQYPFAFAYVFFTEWKAISRCFKQIYYQMKSFRSIGKKTTTYDGFDDPQTRLMKKYKDVPDWWFLVVLVVALVLGILCIKLYPTQTPVWGLFYILAFNFLFLIPICFIFSTTGFSITMGVITEIIIGYALPGNGLALMTIKSLGYTIDNQAESYIADQKLAHYAKIPQRAVFKGQLVGVLIQCFVALGVINWQIVNVKNICTSKAENKFTCPKEVNFYSSSVFWGVIGPKRVFNGLYPILKYTFLIGFLLSILCCAIKYFFPKQTRNFHPTILMGGLQQFAPYNLSYVTGGLYISFAFMFYIKRYYTKWWEKYNYVLSAAFSSAIASSAIVIFFAVNYKPKHINWWGNNIIDTGVDGGEGRQTLKNVTSLQGGYFGPRVGSYP</sequence>
<feature type="transmembrane region" description="Helical" evidence="10">
    <location>
        <begin position="548"/>
        <end position="568"/>
    </location>
</feature>
<feature type="transmembrane region" description="Helical" evidence="10">
    <location>
        <begin position="407"/>
        <end position="426"/>
    </location>
</feature>
<feature type="transmembrane region" description="Helical" evidence="10">
    <location>
        <begin position="767"/>
        <end position="788"/>
    </location>
</feature>
<keyword evidence="3" id="KW-0813">Transport</keyword>
<dbReference type="InterPro" id="IPR004813">
    <property type="entry name" value="OPT"/>
</dbReference>
<dbReference type="InterPro" id="IPR004648">
    <property type="entry name" value="Oligpept_transpt"/>
</dbReference>
<dbReference type="EMBL" id="CP015058">
    <property type="protein sequence ID" value="QGN16818.1"/>
    <property type="molecule type" value="Genomic_DNA"/>
</dbReference>
<dbReference type="NCBIfam" id="TIGR00728">
    <property type="entry name" value="OPT_sfam"/>
    <property type="match status" value="1"/>
</dbReference>
<evidence type="ECO:0000256" key="1">
    <source>
        <dbReference type="ARBA" id="ARBA00004141"/>
    </source>
</evidence>
<dbReference type="Proteomes" id="UP000422736">
    <property type="component" value="Chromosome 5"/>
</dbReference>
<protein>
    <submittedName>
        <fullName evidence="11">Oligopeptide transporter 2</fullName>
    </submittedName>
</protein>
<proteinExistence type="inferred from homology"/>
<name>A0ABX6EWY4_KLUMA</name>